<dbReference type="RefSeq" id="WP_164127360.1">
    <property type="nucleotide sequence ID" value="NZ_JAAGOX010000003.1"/>
</dbReference>
<dbReference type="InterPro" id="IPR029063">
    <property type="entry name" value="SAM-dependent_MTases_sf"/>
</dbReference>
<dbReference type="Gene3D" id="3.40.50.150">
    <property type="entry name" value="Vaccinia Virus protein VP39"/>
    <property type="match status" value="2"/>
</dbReference>
<dbReference type="GO" id="GO:0008170">
    <property type="term" value="F:N-methyltransferase activity"/>
    <property type="evidence" value="ECO:0007669"/>
    <property type="project" value="UniProtKB-ARBA"/>
</dbReference>
<gene>
    <name evidence="7" type="ORF">G0P99_02485</name>
</gene>
<keyword evidence="2" id="KW-0698">rRNA processing</keyword>
<evidence type="ECO:0000256" key="4">
    <source>
        <dbReference type="ARBA" id="ARBA00022679"/>
    </source>
</evidence>
<proteinExistence type="predicted"/>
<keyword evidence="4 7" id="KW-0808">Transferase</keyword>
<dbReference type="SUPFAM" id="SSF53335">
    <property type="entry name" value="S-adenosyl-L-methionine-dependent methyltransferases"/>
    <property type="match status" value="1"/>
</dbReference>
<dbReference type="PROSITE" id="PS00092">
    <property type="entry name" value="N6_MTASE"/>
    <property type="match status" value="1"/>
</dbReference>
<accession>A0A6B2NI96</accession>
<keyword evidence="3 7" id="KW-0489">Methyltransferase</keyword>
<dbReference type="GO" id="GO:0008757">
    <property type="term" value="F:S-adenosylmethionine-dependent methyltransferase activity"/>
    <property type="evidence" value="ECO:0007669"/>
    <property type="project" value="InterPro"/>
</dbReference>
<evidence type="ECO:0000256" key="2">
    <source>
        <dbReference type="ARBA" id="ARBA00022552"/>
    </source>
</evidence>
<evidence type="ECO:0000256" key="3">
    <source>
        <dbReference type="ARBA" id="ARBA00022603"/>
    </source>
</evidence>
<comment type="caution">
    <text evidence="7">The sequence shown here is derived from an EMBL/GenBank/DDBJ whole genome shotgun (WGS) entry which is preliminary data.</text>
</comment>
<dbReference type="EMBL" id="JAAGOX010000003">
    <property type="protein sequence ID" value="NDW43821.1"/>
    <property type="molecule type" value="Genomic_DNA"/>
</dbReference>
<evidence type="ECO:0000313" key="7">
    <source>
        <dbReference type="EMBL" id="NDW43821.1"/>
    </source>
</evidence>
<feature type="domain" description="Methyltransferase small" evidence="6">
    <location>
        <begin position="152"/>
        <end position="314"/>
    </location>
</feature>
<protein>
    <submittedName>
        <fullName evidence="7">Class I SAM-dependent methyltransferase</fullName>
    </submittedName>
</protein>
<evidence type="ECO:0000259" key="6">
    <source>
        <dbReference type="Pfam" id="PF05175"/>
    </source>
</evidence>
<dbReference type="CDD" id="cd02440">
    <property type="entry name" value="AdoMet_MTases"/>
    <property type="match status" value="1"/>
</dbReference>
<dbReference type="GO" id="GO:0006364">
    <property type="term" value="P:rRNA processing"/>
    <property type="evidence" value="ECO:0007669"/>
    <property type="project" value="UniProtKB-KW"/>
</dbReference>
<dbReference type="AlphaFoldDB" id="A0A6B2NI96"/>
<keyword evidence="5" id="KW-0949">S-adenosyl-L-methionine</keyword>
<name>A0A6B2NI96_9RHOB</name>
<organism evidence="7">
    <name type="scientific">Ruegeria sp. PrR005</name>
    <dbReference type="NCBI Taxonomy" id="2706882"/>
    <lineage>
        <taxon>Bacteria</taxon>
        <taxon>Pseudomonadati</taxon>
        <taxon>Pseudomonadota</taxon>
        <taxon>Alphaproteobacteria</taxon>
        <taxon>Rhodobacterales</taxon>
        <taxon>Roseobacteraceae</taxon>
        <taxon>Ruegeria</taxon>
    </lineage>
</organism>
<keyword evidence="1" id="KW-0963">Cytoplasm</keyword>
<sequence>MSPRLELALASGLVLSPPLSVLRPTPAQDLSALPEGAQVVQPFRPYHDHFARLGFDTVARSEAPCTDAVVFLPRAKAQARAMVADACRRASGVVVVDGAKTDGIDSLLKDIRKRVAVEGPLSKAHGKIFWFRAGGADFSDWAAPEAQEVEGFRTAPGVFSADGIDPASALLLAALPKKPGKVIADLGAGWGYLSAGLLSREGVKAVHLVEADHAALDCARVNVTDPRAQFHWSDALTWKAPENIDTVVMNPPFHTGRAAEPELGQGFIAAAAKLLVASGQLWMVANRHLPYEAALSRHFAQVAEVAGNTRFKVLHASRPQR</sequence>
<dbReference type="InterPro" id="IPR007848">
    <property type="entry name" value="Small_mtfrase_dom"/>
</dbReference>
<dbReference type="InterPro" id="IPR046977">
    <property type="entry name" value="RsmC/RlmG"/>
</dbReference>
<dbReference type="InterPro" id="IPR002052">
    <property type="entry name" value="DNA_methylase_N6_adenine_CS"/>
</dbReference>
<reference evidence="7" key="1">
    <citation type="submission" date="2020-02" db="EMBL/GenBank/DDBJ databases">
        <title>Delineation of the pyrene-degrading pathway in Roseobacter clade bacteria by genomic analysis.</title>
        <authorList>
            <person name="Zhou H."/>
            <person name="Wang H."/>
        </authorList>
    </citation>
    <scope>NUCLEOTIDE SEQUENCE</scope>
    <source>
        <strain evidence="7">PrR005</strain>
    </source>
</reference>
<dbReference type="Pfam" id="PF05175">
    <property type="entry name" value="MTS"/>
    <property type="match status" value="1"/>
</dbReference>
<evidence type="ECO:0000256" key="5">
    <source>
        <dbReference type="ARBA" id="ARBA00022691"/>
    </source>
</evidence>
<dbReference type="GO" id="GO:0032259">
    <property type="term" value="P:methylation"/>
    <property type="evidence" value="ECO:0007669"/>
    <property type="project" value="UniProtKB-KW"/>
</dbReference>
<dbReference type="GO" id="GO:0003676">
    <property type="term" value="F:nucleic acid binding"/>
    <property type="evidence" value="ECO:0007669"/>
    <property type="project" value="InterPro"/>
</dbReference>
<dbReference type="PANTHER" id="PTHR47816:SF4">
    <property type="entry name" value="RIBOSOMAL RNA SMALL SUBUNIT METHYLTRANSFERASE C"/>
    <property type="match status" value="1"/>
</dbReference>
<evidence type="ECO:0000256" key="1">
    <source>
        <dbReference type="ARBA" id="ARBA00022490"/>
    </source>
</evidence>
<dbReference type="PANTHER" id="PTHR47816">
    <property type="entry name" value="RIBOSOMAL RNA SMALL SUBUNIT METHYLTRANSFERASE C"/>
    <property type="match status" value="1"/>
</dbReference>